<feature type="region of interest" description="Disordered" evidence="1">
    <location>
        <begin position="99"/>
        <end position="119"/>
    </location>
</feature>
<reference evidence="3" key="1">
    <citation type="journal article" date="2019" name="Int. J. Syst. Evol. Microbiol.">
        <title>The Global Catalogue of Microorganisms (GCM) 10K type strain sequencing project: providing services to taxonomists for standard genome sequencing and annotation.</title>
        <authorList>
            <consortium name="The Broad Institute Genomics Platform"/>
            <consortium name="The Broad Institute Genome Sequencing Center for Infectious Disease"/>
            <person name="Wu L."/>
            <person name="Ma J."/>
        </authorList>
    </citation>
    <scope>NUCLEOTIDE SEQUENCE [LARGE SCALE GENOMIC DNA]</scope>
    <source>
        <strain evidence="3">JCM 18956</strain>
    </source>
</reference>
<gene>
    <name evidence="2" type="ORF">GCM10025780_29490</name>
</gene>
<proteinExistence type="predicted"/>
<sequence length="319" mass="35158">MGVTKLLTLGLDSNRPAIQEQEGPRSESLHVTRYICADERTMTLSEFPNYWNHERNHSTLLQSNSRNPCVSSGNSSACPIPAGMAGSELRARRREARLHAGYRSASPSTDQTEPRRPTGVDRWWDTKFQAAEYQPDGAEYPQMPDDYTPKFKVGRSISGHRRTHRILYEGAGVALRMPSASAMKRFAYETPGTFDVARSATYPGGQVTETVRVTDNGWGLWSVSGNGLTPEQAAYVTETVSTVLEARRPSLGFKATGDLLERRRARFAAGGIKFDRTPSLRSSPVSLSPAVRDGGRSCRCPVLRLQGPRASVQSRARIA</sequence>
<name>A0ABP8W6L5_9MICO</name>
<dbReference type="Proteomes" id="UP001501295">
    <property type="component" value="Unassembled WGS sequence"/>
</dbReference>
<comment type="caution">
    <text evidence="2">The sequence shown here is derived from an EMBL/GenBank/DDBJ whole genome shotgun (WGS) entry which is preliminary data.</text>
</comment>
<protein>
    <submittedName>
        <fullName evidence="2">Uncharacterized protein</fullName>
    </submittedName>
</protein>
<organism evidence="2 3">
    <name type="scientific">Frondihabitans cladoniiphilus</name>
    <dbReference type="NCBI Taxonomy" id="715785"/>
    <lineage>
        <taxon>Bacteria</taxon>
        <taxon>Bacillati</taxon>
        <taxon>Actinomycetota</taxon>
        <taxon>Actinomycetes</taxon>
        <taxon>Micrococcales</taxon>
        <taxon>Microbacteriaceae</taxon>
        <taxon>Frondihabitans</taxon>
    </lineage>
</organism>
<keyword evidence="3" id="KW-1185">Reference proteome</keyword>
<evidence type="ECO:0000256" key="1">
    <source>
        <dbReference type="SAM" id="MobiDB-lite"/>
    </source>
</evidence>
<evidence type="ECO:0000313" key="3">
    <source>
        <dbReference type="Proteomes" id="UP001501295"/>
    </source>
</evidence>
<dbReference type="EMBL" id="BAABLM010000007">
    <property type="protein sequence ID" value="GAA4682205.1"/>
    <property type="molecule type" value="Genomic_DNA"/>
</dbReference>
<accession>A0ABP8W6L5</accession>
<evidence type="ECO:0000313" key="2">
    <source>
        <dbReference type="EMBL" id="GAA4682205.1"/>
    </source>
</evidence>